<evidence type="ECO:0000256" key="1">
    <source>
        <dbReference type="SAM" id="MobiDB-lite"/>
    </source>
</evidence>
<protein>
    <submittedName>
        <fullName evidence="2">DUF3305 domain-containing protein</fullName>
    </submittedName>
</protein>
<reference evidence="2" key="1">
    <citation type="submission" date="2020-08" db="EMBL/GenBank/DDBJ databases">
        <authorList>
            <person name="Hu Y."/>
            <person name="Nguyen S.V."/>
            <person name="Li F."/>
            <person name="Fanning S."/>
        </authorList>
    </citation>
    <scope>NUCLEOTIDE SEQUENCE</scope>
    <source>
        <strain evidence="2">SYSU D8009</strain>
    </source>
</reference>
<dbReference type="EMBL" id="JACOMF010000006">
    <property type="protein sequence ID" value="MBC4015270.1"/>
    <property type="molecule type" value="Genomic_DNA"/>
</dbReference>
<feature type="region of interest" description="Disordered" evidence="1">
    <location>
        <begin position="157"/>
        <end position="183"/>
    </location>
</feature>
<dbReference type="RefSeq" id="WP_186770037.1">
    <property type="nucleotide sequence ID" value="NZ_JACOMF010000006.1"/>
</dbReference>
<proteinExistence type="predicted"/>
<accession>A0A9X0QX75</accession>
<dbReference type="InterPro" id="IPR021736">
    <property type="entry name" value="DUF3305"/>
</dbReference>
<comment type="caution">
    <text evidence="2">The sequence shown here is derived from an EMBL/GenBank/DDBJ whole genome shotgun (WGS) entry which is preliminary data.</text>
</comment>
<dbReference type="AlphaFoldDB" id="A0A9X0QX75"/>
<name>A0A9X0QX75_9PROT</name>
<organism evidence="2 3">
    <name type="scientific">Siccirubricoccus deserti</name>
    <dbReference type="NCBI Taxonomy" id="2013562"/>
    <lineage>
        <taxon>Bacteria</taxon>
        <taxon>Pseudomonadati</taxon>
        <taxon>Pseudomonadota</taxon>
        <taxon>Alphaproteobacteria</taxon>
        <taxon>Acetobacterales</taxon>
        <taxon>Roseomonadaceae</taxon>
        <taxon>Siccirubricoccus</taxon>
    </lineage>
</organism>
<evidence type="ECO:0000313" key="3">
    <source>
        <dbReference type="Proteomes" id="UP000600101"/>
    </source>
</evidence>
<evidence type="ECO:0000313" key="2">
    <source>
        <dbReference type="EMBL" id="MBC4015270.1"/>
    </source>
</evidence>
<dbReference type="Pfam" id="PF11749">
    <property type="entry name" value="DUF3305"/>
    <property type="match status" value="1"/>
</dbReference>
<gene>
    <name evidence="2" type="ORF">H7965_08010</name>
</gene>
<sequence>MTEPPRQGAGRLEVPGTLHIPVAVLAERRPGMTRWAEWAWYAVEVLEVAPELPPWTLLREEAGRSLFFAGTAEVALYPTDTPNYRDNLAAAAPRIWVVLRPVPQQPGMALHAVTVDTGEAHVYAESGADLLESLPLPPGLRAVMEAFVAEHHVERAFHKRRRDRADPDALGKRPGGRQGKEAE</sequence>
<keyword evidence="3" id="KW-1185">Reference proteome</keyword>
<dbReference type="Proteomes" id="UP000600101">
    <property type="component" value="Unassembled WGS sequence"/>
</dbReference>